<dbReference type="PANTHER" id="PTHR11795">
    <property type="entry name" value="BRANCHED-CHAIN AMINO ACID TRANSPORT SYSTEM PERMEASE PROTEIN LIVH"/>
    <property type="match status" value="1"/>
</dbReference>
<protein>
    <submittedName>
        <fullName evidence="10">Branched-chain amino acid ABC transporter permease</fullName>
    </submittedName>
</protein>
<evidence type="ECO:0000256" key="2">
    <source>
        <dbReference type="ARBA" id="ARBA00022448"/>
    </source>
</evidence>
<dbReference type="Proteomes" id="UP000282574">
    <property type="component" value="Unassembled WGS sequence"/>
</dbReference>
<accession>A0AB37UEH7</accession>
<keyword evidence="5" id="KW-0029">Amino-acid transport</keyword>
<keyword evidence="11" id="KW-1185">Reference proteome</keyword>
<dbReference type="GO" id="GO:0006865">
    <property type="term" value="P:amino acid transport"/>
    <property type="evidence" value="ECO:0007669"/>
    <property type="project" value="UniProtKB-KW"/>
</dbReference>
<evidence type="ECO:0000256" key="9">
    <source>
        <dbReference type="SAM" id="Phobius"/>
    </source>
</evidence>
<evidence type="ECO:0000313" key="10">
    <source>
        <dbReference type="EMBL" id="RUT07409.1"/>
    </source>
</evidence>
<evidence type="ECO:0000256" key="1">
    <source>
        <dbReference type="ARBA" id="ARBA00004651"/>
    </source>
</evidence>
<feature type="transmembrane region" description="Helical" evidence="9">
    <location>
        <begin position="222"/>
        <end position="246"/>
    </location>
</feature>
<keyword evidence="7 9" id="KW-0472">Membrane</keyword>
<dbReference type="InterPro" id="IPR052157">
    <property type="entry name" value="BCAA_transport_permease"/>
</dbReference>
<feature type="transmembrane region" description="Helical" evidence="9">
    <location>
        <begin position="56"/>
        <end position="76"/>
    </location>
</feature>
<dbReference type="NCBIfam" id="TIGR03409">
    <property type="entry name" value="urea_trans_UrtB"/>
    <property type="match status" value="1"/>
</dbReference>
<dbReference type="InterPro" id="IPR017779">
    <property type="entry name" value="ABC_UrtB_bac"/>
</dbReference>
<name>A0AB37UEH7_9CYAN</name>
<comment type="similarity">
    <text evidence="8">Belongs to the binding-protein-dependent transport system permease family. LivHM subfamily.</text>
</comment>
<dbReference type="CDD" id="cd06582">
    <property type="entry name" value="TM_PBP1_LivH_like"/>
    <property type="match status" value="1"/>
</dbReference>
<evidence type="ECO:0000256" key="5">
    <source>
        <dbReference type="ARBA" id="ARBA00022970"/>
    </source>
</evidence>
<feature type="transmembrane region" description="Helical" evidence="9">
    <location>
        <begin position="137"/>
        <end position="157"/>
    </location>
</feature>
<dbReference type="GO" id="GO:0022857">
    <property type="term" value="F:transmembrane transporter activity"/>
    <property type="evidence" value="ECO:0007669"/>
    <property type="project" value="InterPro"/>
</dbReference>
<dbReference type="RefSeq" id="WP_106170395.1">
    <property type="nucleotide sequence ID" value="NZ_JAVKZF010000001.1"/>
</dbReference>
<evidence type="ECO:0000313" key="11">
    <source>
        <dbReference type="Proteomes" id="UP000282574"/>
    </source>
</evidence>
<dbReference type="GO" id="GO:0005886">
    <property type="term" value="C:plasma membrane"/>
    <property type="evidence" value="ECO:0007669"/>
    <property type="project" value="UniProtKB-SubCell"/>
</dbReference>
<reference evidence="10 11" key="1">
    <citation type="journal article" date="2019" name="Genome Biol. Evol.">
        <title>Day and night: Metabolic profiles and evolutionary relationships of six axenic non-marine cyanobacteria.</title>
        <authorList>
            <person name="Will S.E."/>
            <person name="Henke P."/>
            <person name="Boedeker C."/>
            <person name="Huang S."/>
            <person name="Brinkmann H."/>
            <person name="Rohde M."/>
            <person name="Jarek M."/>
            <person name="Friedl T."/>
            <person name="Seufert S."/>
            <person name="Schumacher M."/>
            <person name="Overmann J."/>
            <person name="Neumann-Schaal M."/>
            <person name="Petersen J."/>
        </authorList>
    </citation>
    <scope>NUCLEOTIDE SEQUENCE [LARGE SCALE GENOMIC DNA]</scope>
    <source>
        <strain evidence="10 11">SAG 39.79</strain>
    </source>
</reference>
<dbReference type="PANTHER" id="PTHR11795:SF447">
    <property type="entry name" value="ABC TRANSPORTER PERMEASE PROTEIN"/>
    <property type="match status" value="1"/>
</dbReference>
<keyword evidence="2" id="KW-0813">Transport</keyword>
<evidence type="ECO:0000256" key="8">
    <source>
        <dbReference type="ARBA" id="ARBA00037998"/>
    </source>
</evidence>
<keyword evidence="6 9" id="KW-1133">Transmembrane helix</keyword>
<dbReference type="Pfam" id="PF02653">
    <property type="entry name" value="BPD_transp_2"/>
    <property type="match status" value="1"/>
</dbReference>
<sequence length="285" mass="30298">MLSSVLSGLSIGSVLLLVALGLMVIYGNVGVINMAHGELVMLGAYVTVFSERFLQLPFLLCLPLAFAIAGLLGLLIERAIVRRLYGRLLDTLLATWGIGIILQQIIRLTFGPKLQNVSVPSFLTGEYRLGGVSIQSYRLMVFLITLALLLMVLTILYRTDFGTRLRAVKQNPQISACNGINVNRVRSWTFAFGAGLAGIAGVMVSGFNAISPTMGASYVVNSFIVVVVGGVSSLMGTVASSALLGGVNSVVAWMSNDVLAQVVMLGLAIAVIRCFPKGLFAPQSR</sequence>
<feature type="transmembrane region" description="Helical" evidence="9">
    <location>
        <begin position="88"/>
        <end position="106"/>
    </location>
</feature>
<feature type="transmembrane region" description="Helical" evidence="9">
    <location>
        <begin position="188"/>
        <end position="210"/>
    </location>
</feature>
<keyword evidence="4 9" id="KW-0812">Transmembrane</keyword>
<evidence type="ECO:0000256" key="4">
    <source>
        <dbReference type="ARBA" id="ARBA00022692"/>
    </source>
</evidence>
<evidence type="ECO:0000256" key="3">
    <source>
        <dbReference type="ARBA" id="ARBA00022475"/>
    </source>
</evidence>
<feature type="transmembrane region" description="Helical" evidence="9">
    <location>
        <begin position="12"/>
        <end position="36"/>
    </location>
</feature>
<dbReference type="EMBL" id="RSCK01000062">
    <property type="protein sequence ID" value="RUT07409.1"/>
    <property type="molecule type" value="Genomic_DNA"/>
</dbReference>
<keyword evidence="3" id="KW-1003">Cell membrane</keyword>
<comment type="caution">
    <text evidence="10">The sequence shown here is derived from an EMBL/GenBank/DDBJ whole genome shotgun (WGS) entry which is preliminary data.</text>
</comment>
<dbReference type="AlphaFoldDB" id="A0AB37UEH7"/>
<feature type="transmembrane region" description="Helical" evidence="9">
    <location>
        <begin position="258"/>
        <end position="280"/>
    </location>
</feature>
<proteinExistence type="inferred from homology"/>
<dbReference type="InterPro" id="IPR001851">
    <property type="entry name" value="ABC_transp_permease"/>
</dbReference>
<comment type="subcellular location">
    <subcellularLocation>
        <location evidence="1">Cell membrane</location>
        <topology evidence="1">Multi-pass membrane protein</topology>
    </subcellularLocation>
</comment>
<gene>
    <name evidence="10" type="ORF">DSM107010_50880</name>
</gene>
<evidence type="ECO:0000256" key="6">
    <source>
        <dbReference type="ARBA" id="ARBA00022989"/>
    </source>
</evidence>
<organism evidence="10 11">
    <name type="scientific">Chroococcidiopsis cubana SAG 39.79</name>
    <dbReference type="NCBI Taxonomy" id="388085"/>
    <lineage>
        <taxon>Bacteria</taxon>
        <taxon>Bacillati</taxon>
        <taxon>Cyanobacteriota</taxon>
        <taxon>Cyanophyceae</taxon>
        <taxon>Chroococcidiopsidales</taxon>
        <taxon>Chroococcidiopsidaceae</taxon>
        <taxon>Chroococcidiopsis</taxon>
    </lineage>
</organism>
<evidence type="ECO:0000256" key="7">
    <source>
        <dbReference type="ARBA" id="ARBA00023136"/>
    </source>
</evidence>